<evidence type="ECO:0000256" key="3">
    <source>
        <dbReference type="ARBA" id="ARBA00022989"/>
    </source>
</evidence>
<evidence type="ECO:0000256" key="5">
    <source>
        <dbReference type="ARBA" id="ARBA00038359"/>
    </source>
</evidence>
<feature type="transmembrane region" description="Helical" evidence="7">
    <location>
        <begin position="17"/>
        <end position="38"/>
    </location>
</feature>
<dbReference type="PANTHER" id="PTHR33048:SF155">
    <property type="entry name" value="INTEGRAL MEMBRANE PROTEIN"/>
    <property type="match status" value="1"/>
</dbReference>
<feature type="compositionally biased region" description="Polar residues" evidence="6">
    <location>
        <begin position="311"/>
        <end position="323"/>
    </location>
</feature>
<keyword evidence="3 7" id="KW-1133">Transmembrane helix</keyword>
<gene>
    <name evidence="9" type="ORF">RIB2604_02111980</name>
</gene>
<feature type="compositionally biased region" description="Basic residues" evidence="6">
    <location>
        <begin position="326"/>
        <end position="336"/>
    </location>
</feature>
<comment type="subcellular location">
    <subcellularLocation>
        <location evidence="1">Membrane</location>
        <topology evidence="1">Multi-pass membrane protein</topology>
    </subcellularLocation>
</comment>
<feature type="domain" description="Rhodopsin" evidence="8">
    <location>
        <begin position="34"/>
        <end position="172"/>
    </location>
</feature>
<comment type="caution">
    <text evidence="9">The sequence shown here is derived from an EMBL/GenBank/DDBJ whole genome shotgun (WGS) entry which is preliminary data.</text>
</comment>
<dbReference type="GO" id="GO:0016020">
    <property type="term" value="C:membrane"/>
    <property type="evidence" value="ECO:0007669"/>
    <property type="project" value="UniProtKB-SubCell"/>
</dbReference>
<dbReference type="Proteomes" id="UP000075230">
    <property type="component" value="Unassembled WGS sequence"/>
</dbReference>
<dbReference type="Pfam" id="PF20684">
    <property type="entry name" value="Fung_rhodopsin"/>
    <property type="match status" value="1"/>
</dbReference>
<sequence>MAAVSPEYAHQTKGPRILAVFWAMTSLAILAVAARLFIRIKVLRNPGADDWLIAASMVFSISYSVVTTVDVALGYGKHAVVIADRLELVLLVNYVNFALGIISFALPKLAVAALLSRFLNPTTIQRAILWGLTGFVALVSCICILVLFTMCDPARALWDTSLLSKGAHCRSSWILVDYAIFTGAPYVAAETIGIVCSVGLECGVSKDLESPSPSVFANEQEYSACAMAIIKCMQLPGLADLSDTTCKLRLTNRREYDRSPTDTIADATADLVIWTSIESNVVILASCIPTLQPLLEIILGKRSLRSTSRYQYKESSTQLPESNKWSSKRSGHRKSKGNMMVADVGSQDSILQTVDGDESHYMGHIRRTDNITIVYESVTPQSGGADNTNNHVK</sequence>
<dbReference type="VEuPathDB" id="FungiDB:ASPFODRAFT_274337"/>
<feature type="transmembrane region" description="Helical" evidence="7">
    <location>
        <begin position="127"/>
        <end position="148"/>
    </location>
</feature>
<evidence type="ECO:0000256" key="7">
    <source>
        <dbReference type="SAM" id="Phobius"/>
    </source>
</evidence>
<accession>A0A146FNB9</accession>
<organism evidence="9 10">
    <name type="scientific">Aspergillus kawachii</name>
    <name type="common">White koji mold</name>
    <name type="synonym">Aspergillus awamori var. kawachi</name>
    <dbReference type="NCBI Taxonomy" id="1069201"/>
    <lineage>
        <taxon>Eukaryota</taxon>
        <taxon>Fungi</taxon>
        <taxon>Dikarya</taxon>
        <taxon>Ascomycota</taxon>
        <taxon>Pezizomycotina</taxon>
        <taxon>Eurotiomycetes</taxon>
        <taxon>Eurotiomycetidae</taxon>
        <taxon>Eurotiales</taxon>
        <taxon>Aspergillaceae</taxon>
        <taxon>Aspergillus</taxon>
        <taxon>Aspergillus subgen. Circumdati</taxon>
    </lineage>
</organism>
<evidence type="ECO:0000256" key="6">
    <source>
        <dbReference type="SAM" id="MobiDB-lite"/>
    </source>
</evidence>
<evidence type="ECO:0000256" key="1">
    <source>
        <dbReference type="ARBA" id="ARBA00004141"/>
    </source>
</evidence>
<feature type="transmembrane region" description="Helical" evidence="7">
    <location>
        <begin position="94"/>
        <end position="115"/>
    </location>
</feature>
<dbReference type="PANTHER" id="PTHR33048">
    <property type="entry name" value="PTH11-LIKE INTEGRAL MEMBRANE PROTEIN (AFU_ORTHOLOGUE AFUA_5G11245)"/>
    <property type="match status" value="1"/>
</dbReference>
<reference evidence="9 10" key="1">
    <citation type="journal article" date="2016" name="DNA Res.">
        <title>Genome sequence of Aspergillus luchuensis NBRC 4314.</title>
        <authorList>
            <person name="Yamada O."/>
            <person name="Machida M."/>
            <person name="Hosoyama A."/>
            <person name="Goto M."/>
            <person name="Takahashi T."/>
            <person name="Futagami T."/>
            <person name="Yamagata Y."/>
            <person name="Takeuchi M."/>
            <person name="Kobayashi T."/>
            <person name="Koike H."/>
            <person name="Abe K."/>
            <person name="Asai K."/>
            <person name="Arita M."/>
            <person name="Fujita N."/>
            <person name="Fukuda K."/>
            <person name="Higa K."/>
            <person name="Horikawa H."/>
            <person name="Ishikawa T."/>
            <person name="Jinno K."/>
            <person name="Kato Y."/>
            <person name="Kirimura K."/>
            <person name="Mizutani O."/>
            <person name="Nakasone K."/>
            <person name="Sano M."/>
            <person name="Shiraishi Y."/>
            <person name="Tsukahara M."/>
            <person name="Gomi K."/>
        </authorList>
    </citation>
    <scope>NUCLEOTIDE SEQUENCE [LARGE SCALE GENOMIC DNA]</scope>
    <source>
        <strain evidence="9 10">RIB 2604</strain>
    </source>
</reference>
<comment type="similarity">
    <text evidence="5">Belongs to the SAT4 family.</text>
</comment>
<dbReference type="InterPro" id="IPR049326">
    <property type="entry name" value="Rhodopsin_dom_fungi"/>
</dbReference>
<dbReference type="EMBL" id="BCWF01000021">
    <property type="protein sequence ID" value="GAT27504.1"/>
    <property type="molecule type" value="Genomic_DNA"/>
</dbReference>
<feature type="region of interest" description="Disordered" evidence="6">
    <location>
        <begin position="311"/>
        <end position="338"/>
    </location>
</feature>
<evidence type="ECO:0000313" key="10">
    <source>
        <dbReference type="Proteomes" id="UP000075230"/>
    </source>
</evidence>
<evidence type="ECO:0000256" key="4">
    <source>
        <dbReference type="ARBA" id="ARBA00023136"/>
    </source>
</evidence>
<dbReference type="VEuPathDB" id="FungiDB:ASPFODRAFT_40182"/>
<keyword evidence="4 7" id="KW-0472">Membrane</keyword>
<dbReference type="InterPro" id="IPR052337">
    <property type="entry name" value="SAT4-like"/>
</dbReference>
<protein>
    <recommendedName>
        <fullName evidence="8">Rhodopsin domain-containing protein</fullName>
    </recommendedName>
</protein>
<evidence type="ECO:0000313" key="9">
    <source>
        <dbReference type="EMBL" id="GAT27504.1"/>
    </source>
</evidence>
<keyword evidence="2 7" id="KW-0812">Transmembrane</keyword>
<dbReference type="AlphaFoldDB" id="A0A146FNB9"/>
<name>A0A146FNB9_ASPKA</name>
<proteinExistence type="inferred from homology"/>
<evidence type="ECO:0000259" key="8">
    <source>
        <dbReference type="Pfam" id="PF20684"/>
    </source>
</evidence>
<evidence type="ECO:0000256" key="2">
    <source>
        <dbReference type="ARBA" id="ARBA00022692"/>
    </source>
</evidence>
<feature type="transmembrane region" description="Helical" evidence="7">
    <location>
        <begin position="50"/>
        <end position="74"/>
    </location>
</feature>
<reference evidence="10" key="2">
    <citation type="submission" date="2016-02" db="EMBL/GenBank/DDBJ databases">
        <title>Genome sequencing of Aspergillus luchuensis NBRC 4314.</title>
        <authorList>
            <person name="Yamada O."/>
        </authorList>
    </citation>
    <scope>NUCLEOTIDE SEQUENCE [LARGE SCALE GENOMIC DNA]</scope>
    <source>
        <strain evidence="10">RIB 2604</strain>
    </source>
</reference>